<dbReference type="Gene3D" id="1.10.10.10">
    <property type="entry name" value="Winged helix-like DNA-binding domain superfamily/Winged helix DNA-binding domain"/>
    <property type="match status" value="1"/>
</dbReference>
<dbReference type="InterPro" id="IPR011990">
    <property type="entry name" value="TPR-like_helical_dom_sf"/>
</dbReference>
<dbReference type="Pfam" id="PF25872">
    <property type="entry name" value="HTH_77"/>
    <property type="match status" value="1"/>
</dbReference>
<comment type="similarity">
    <text evidence="1">Belongs to the AfsR/DnrI/RedD regulatory family.</text>
</comment>
<dbReference type="SMART" id="SM01043">
    <property type="entry name" value="BTAD"/>
    <property type="match status" value="1"/>
</dbReference>
<protein>
    <submittedName>
        <fullName evidence="5">SARP family transcriptional regulator</fullName>
    </submittedName>
</protein>
<evidence type="ECO:0000256" key="2">
    <source>
        <dbReference type="ARBA" id="ARBA00023125"/>
    </source>
</evidence>
<sequence length="1063" mass="111869">MHITTLGALAVDGRPVRGDRLVALVGALLDARGRTVSSAGLVEDVWEGSPPDDAPGAVQALVSRARRLGFAIEAAPGGYRLPTDGLRIDVVDAEALLTEGRRALRSGDAARARDLARDARGLVPAVPDLDDPTTAHLLTGVVTLQAEAGLALGHVEDLADDLRRCALRTPPDEPLVALLVRVLAAQGRDAEAIEVVEHLRSELADRYGTDPSPVVSQVHVALLRGELAPVAAPPPVAARRATQTLPAAWRRPATALVGRDDDVRQVEAALGTSGLVTVVATGGAGKTRLAGEVARRAAAGGRSVRVVELAGLRTPAEVLPAVLAAIGGADVTAARAGLAADRRLLTPEDRLRLAAQDLDGIVVLDNCEHVLDAAAVVVGDLLAVASSDVVVLATSRAPLGLVGESVHRLRALPDADALELLESRARAGRAGLAWDPVRALELCHRLDNLPLALELAAARLRSMTVDDVLDGLSDRFALLDDALRGLPERHASLWAMVDWSRELLGPTDRALVQRLAVVPAPFTAETAVAVSGEQPATVRRGLATLVEQSLLTLDEEDAGPARYRMLETVREYGEVRLDGDEERAAAMDGLVRWAAATAVAVGADFVGARQLAAFDRCAAEQDTLVAALRWAVDHDDEAGAVDIASALFHLWSIRGMHVECVQWALRLLCADDPARRRRSTLFQGTAAGRPLPDADRLATAGVFAAVNAGVATSQRPVALAWRAIRLVLSDRPTEISPRMRALAATLPALGSPDVDQSLSAAERMIEADDEFLQGLGLFMRAAVRENAGDPSTSSADAREAYRRFRAIGDHWGMGMAAQGIGQWEGARGGADAERWLLESLDHLELVGAMQDVRSLRVQLDLQRALAGDAAAASQLREVTTSPQVDDVDVAQAHLGLAQVASQEGRSQDAIDHAESAAALVTPARIPMPQPRVVFLVAVAVIHLRVAALPGGRTTASEARAVELLAAAGADAVGSTDIPVLGTFALGFAELAAFRGDADRARELWALGTRLGANLVMFFQLGLGTLSEEVLGDEASREALLDPWHAVPPAQAAARVRELTADAG</sequence>
<dbReference type="InterPro" id="IPR027417">
    <property type="entry name" value="P-loop_NTPase"/>
</dbReference>
<dbReference type="PANTHER" id="PTHR47691:SF3">
    <property type="entry name" value="HTH-TYPE TRANSCRIPTIONAL REGULATOR RV0890C-RELATED"/>
    <property type="match status" value="1"/>
</dbReference>
<accession>A0A510V0S2</accession>
<dbReference type="PANTHER" id="PTHR47691">
    <property type="entry name" value="REGULATOR-RELATED"/>
    <property type="match status" value="1"/>
</dbReference>
<gene>
    <name evidence="5" type="ORF">CXY01_10280</name>
</gene>
<dbReference type="Gene3D" id="1.25.40.10">
    <property type="entry name" value="Tetratricopeptide repeat domain"/>
    <property type="match status" value="1"/>
</dbReference>
<dbReference type="Pfam" id="PF03704">
    <property type="entry name" value="BTAD"/>
    <property type="match status" value="1"/>
</dbReference>
<dbReference type="SUPFAM" id="SSF52540">
    <property type="entry name" value="P-loop containing nucleoside triphosphate hydrolases"/>
    <property type="match status" value="1"/>
</dbReference>
<name>A0A510V0S2_9CELL</name>
<evidence type="ECO:0000256" key="1">
    <source>
        <dbReference type="ARBA" id="ARBA00005820"/>
    </source>
</evidence>
<dbReference type="InterPro" id="IPR001867">
    <property type="entry name" value="OmpR/PhoB-type_DNA-bd"/>
</dbReference>
<dbReference type="OrthoDB" id="9812579at2"/>
<proteinExistence type="inferred from homology"/>
<evidence type="ECO:0000313" key="5">
    <source>
        <dbReference type="EMBL" id="GEK20508.1"/>
    </source>
</evidence>
<feature type="domain" description="Bacterial transcriptional activator" evidence="4">
    <location>
        <begin position="88"/>
        <end position="223"/>
    </location>
</feature>
<dbReference type="GO" id="GO:0003677">
    <property type="term" value="F:DNA binding"/>
    <property type="evidence" value="ECO:0007669"/>
    <property type="project" value="UniProtKB-KW"/>
</dbReference>
<dbReference type="GO" id="GO:0000160">
    <property type="term" value="P:phosphorelay signal transduction system"/>
    <property type="evidence" value="ECO:0007669"/>
    <property type="project" value="InterPro"/>
</dbReference>
<dbReference type="InterPro" id="IPR005158">
    <property type="entry name" value="BTAD"/>
</dbReference>
<keyword evidence="6" id="KW-1185">Reference proteome</keyword>
<organism evidence="5 6">
    <name type="scientific">Cellulomonas xylanilytica</name>
    <dbReference type="NCBI Taxonomy" id="233583"/>
    <lineage>
        <taxon>Bacteria</taxon>
        <taxon>Bacillati</taxon>
        <taxon>Actinomycetota</taxon>
        <taxon>Actinomycetes</taxon>
        <taxon>Micrococcales</taxon>
        <taxon>Cellulomonadaceae</taxon>
        <taxon>Cellulomonas</taxon>
    </lineage>
</organism>
<dbReference type="SMART" id="SM00862">
    <property type="entry name" value="Trans_reg_C"/>
    <property type="match status" value="1"/>
</dbReference>
<keyword evidence="2" id="KW-0238">DNA-binding</keyword>
<dbReference type="AlphaFoldDB" id="A0A510V0S2"/>
<dbReference type="EMBL" id="BJUB01000002">
    <property type="protein sequence ID" value="GEK20508.1"/>
    <property type="molecule type" value="Genomic_DNA"/>
</dbReference>
<dbReference type="GO" id="GO:0006355">
    <property type="term" value="P:regulation of DNA-templated transcription"/>
    <property type="evidence" value="ECO:0007669"/>
    <property type="project" value="InterPro"/>
</dbReference>
<dbReference type="Proteomes" id="UP000321118">
    <property type="component" value="Unassembled WGS sequence"/>
</dbReference>
<dbReference type="SUPFAM" id="SSF48452">
    <property type="entry name" value="TPR-like"/>
    <property type="match status" value="1"/>
</dbReference>
<comment type="caution">
    <text evidence="5">The sequence shown here is derived from an EMBL/GenBank/DDBJ whole genome shotgun (WGS) entry which is preliminary data.</text>
</comment>
<dbReference type="RefSeq" id="WP_146925976.1">
    <property type="nucleotide sequence ID" value="NZ_BJUB01000002.1"/>
</dbReference>
<evidence type="ECO:0000313" key="6">
    <source>
        <dbReference type="Proteomes" id="UP000321118"/>
    </source>
</evidence>
<dbReference type="InterPro" id="IPR058852">
    <property type="entry name" value="HTH_77"/>
</dbReference>
<evidence type="ECO:0000259" key="4">
    <source>
        <dbReference type="SMART" id="SM01043"/>
    </source>
</evidence>
<evidence type="ECO:0000259" key="3">
    <source>
        <dbReference type="SMART" id="SM00862"/>
    </source>
</evidence>
<feature type="domain" description="OmpR/PhoB-type" evidence="3">
    <location>
        <begin position="13"/>
        <end position="81"/>
    </location>
</feature>
<dbReference type="InterPro" id="IPR036388">
    <property type="entry name" value="WH-like_DNA-bd_sf"/>
</dbReference>
<reference evidence="5 6" key="1">
    <citation type="submission" date="2019-07" db="EMBL/GenBank/DDBJ databases">
        <title>Whole genome shotgun sequence of Cellulomonas xylanilytica NBRC 101102.</title>
        <authorList>
            <person name="Hosoyama A."/>
            <person name="Uohara A."/>
            <person name="Ohji S."/>
            <person name="Ichikawa N."/>
        </authorList>
    </citation>
    <scope>NUCLEOTIDE SEQUENCE [LARGE SCALE GENOMIC DNA]</scope>
    <source>
        <strain evidence="5 6">NBRC 101102</strain>
    </source>
</reference>